<dbReference type="NCBIfam" id="NF045582">
    <property type="entry name" value="Npun_R2823_gen"/>
    <property type="match status" value="1"/>
</dbReference>
<sequence length="360" mass="40753">MTNSTFSPNPGSNSESESSPVVEKAIAKGVYILANDVVLDQLIALIHSLEQNAGADLPICVVPYDDNTEQARAATQGYKQVQWFDDEVILAKWEAFATQIWQAHPTAFETWAQRGVQGVNRMGMHRRFCCFDGPFERFIYLDADILAMNSLDLLFDSLDDCDFVTYDFQYKDLSHVFDVNAPKLNGVFGRDRLNTEIFCAGLYASKKGVFTDSILADLLTHLRSGEAAILYPNGPDQSILNYMVMKSGIKAINLSRTLPTESRTGCCVTSPHFEEKNHLLFDRGVQLIYLHYIGVGSKFFKRVCAGENITFPYRNLFLHYRYLKGNQQPPELTGKSVDYQQPELSRWQRLTRKAKKLVSI</sequence>
<evidence type="ECO:0000313" key="1">
    <source>
        <dbReference type="EMBL" id="PZO56599.1"/>
    </source>
</evidence>
<keyword evidence="1" id="KW-0808">Transferase</keyword>
<reference evidence="2" key="1">
    <citation type="submission" date="2018-04" db="EMBL/GenBank/DDBJ databases">
        <authorList>
            <person name="Cornet L."/>
        </authorList>
    </citation>
    <scope>NUCLEOTIDE SEQUENCE [LARGE SCALE GENOMIC DNA]</scope>
</reference>
<dbReference type="Gene3D" id="3.90.550.10">
    <property type="entry name" value="Spore Coat Polysaccharide Biosynthesis Protein SpsA, Chain A"/>
    <property type="match status" value="1"/>
</dbReference>
<dbReference type="AlphaFoldDB" id="A0A2W4XQE2"/>
<comment type="caution">
    <text evidence="1">The sequence shown here is derived from an EMBL/GenBank/DDBJ whole genome shotgun (WGS) entry which is preliminary data.</text>
</comment>
<dbReference type="InterPro" id="IPR054619">
    <property type="entry name" value="Npun_R2821-like"/>
</dbReference>
<organism evidence="1 2">
    <name type="scientific">Phormidesmis priestleyi</name>
    <dbReference type="NCBI Taxonomy" id="268141"/>
    <lineage>
        <taxon>Bacteria</taxon>
        <taxon>Bacillati</taxon>
        <taxon>Cyanobacteriota</taxon>
        <taxon>Cyanophyceae</taxon>
        <taxon>Leptolyngbyales</taxon>
        <taxon>Leptolyngbyaceae</taxon>
        <taxon>Phormidesmis</taxon>
    </lineage>
</organism>
<dbReference type="EMBL" id="QBMP01000066">
    <property type="protein sequence ID" value="PZO56599.1"/>
    <property type="molecule type" value="Genomic_DNA"/>
</dbReference>
<proteinExistence type="predicted"/>
<dbReference type="InterPro" id="IPR029044">
    <property type="entry name" value="Nucleotide-diphossugar_trans"/>
</dbReference>
<dbReference type="GO" id="GO:0016740">
    <property type="term" value="F:transferase activity"/>
    <property type="evidence" value="ECO:0007669"/>
    <property type="project" value="UniProtKB-KW"/>
</dbReference>
<accession>A0A2W4XQE2</accession>
<name>A0A2W4XQE2_9CYAN</name>
<dbReference type="SUPFAM" id="SSF53448">
    <property type="entry name" value="Nucleotide-diphospho-sugar transferases"/>
    <property type="match status" value="1"/>
</dbReference>
<evidence type="ECO:0000313" key="2">
    <source>
        <dbReference type="Proteomes" id="UP000249794"/>
    </source>
</evidence>
<protein>
    <submittedName>
        <fullName evidence="1">Sugar transferase</fullName>
    </submittedName>
</protein>
<dbReference type="Proteomes" id="UP000249794">
    <property type="component" value="Unassembled WGS sequence"/>
</dbReference>
<gene>
    <name evidence="1" type="ORF">DCF15_08310</name>
</gene>
<reference evidence="1 2" key="2">
    <citation type="submission" date="2018-06" db="EMBL/GenBank/DDBJ databases">
        <title>Metagenomic assembly of (sub)arctic Cyanobacteria and their associated microbiome from non-axenic cultures.</title>
        <authorList>
            <person name="Baurain D."/>
        </authorList>
    </citation>
    <scope>NUCLEOTIDE SEQUENCE [LARGE SCALE GENOMIC DNA]</scope>
    <source>
        <strain evidence="1">ULC027bin1</strain>
    </source>
</reference>